<evidence type="ECO:0000313" key="3">
    <source>
        <dbReference type="Proteomes" id="UP001164743"/>
    </source>
</evidence>
<reference evidence="1" key="1">
    <citation type="submission" date="2022-10" db="EMBL/GenBank/DDBJ databases">
        <title>Puccinia triticina Genome sequencing and assembly.</title>
        <authorList>
            <person name="Li C."/>
        </authorList>
    </citation>
    <scope>NUCLEOTIDE SEQUENCE</scope>
    <source>
        <strain evidence="1">Pt15</strain>
    </source>
</reference>
<dbReference type="EMBL" id="CP110431">
    <property type="protein sequence ID" value="WAQ89543.1"/>
    <property type="molecule type" value="Genomic_DNA"/>
</dbReference>
<organism evidence="1 3">
    <name type="scientific">Puccinia triticina</name>
    <dbReference type="NCBI Taxonomy" id="208348"/>
    <lineage>
        <taxon>Eukaryota</taxon>
        <taxon>Fungi</taxon>
        <taxon>Dikarya</taxon>
        <taxon>Basidiomycota</taxon>
        <taxon>Pucciniomycotina</taxon>
        <taxon>Pucciniomycetes</taxon>
        <taxon>Pucciniales</taxon>
        <taxon>Pucciniaceae</taxon>
        <taxon>Puccinia</taxon>
    </lineage>
</organism>
<dbReference type="Proteomes" id="UP001164743">
    <property type="component" value="Chromosome 11A"/>
</dbReference>
<protein>
    <submittedName>
        <fullName evidence="1">Uncharacterized protein</fullName>
    </submittedName>
</protein>
<dbReference type="GeneID" id="77802014"/>
<dbReference type="EMBL" id="CP110431">
    <property type="protein sequence ID" value="WAQ89542.1"/>
    <property type="molecule type" value="Genomic_DNA"/>
</dbReference>
<evidence type="ECO:0000313" key="2">
    <source>
        <dbReference type="EMBL" id="WAQ89543.1"/>
    </source>
</evidence>
<keyword evidence="3" id="KW-1185">Reference proteome</keyword>
<evidence type="ECO:0000313" key="1">
    <source>
        <dbReference type="EMBL" id="WAQ89542.1"/>
    </source>
</evidence>
<dbReference type="RefSeq" id="XP_053025097.1">
    <property type="nucleotide sequence ID" value="XM_053161119.1"/>
</dbReference>
<proteinExistence type="predicted"/>
<accession>A0ABY7CYM4</accession>
<name>A0ABY7CYM4_9BASI</name>
<gene>
    <name evidence="1" type="ORF">PtA15_11A231</name>
    <name evidence="2" type="ORF">PtA15_11A232</name>
</gene>
<sequence>MLEDPQLVILVRSLAPPPLAPDSQILQEQLQVGSESKRNYFGVYEVQALTKTDAIVNVDDFACAV</sequence>